<dbReference type="PANTHER" id="PTHR45947:SF3">
    <property type="entry name" value="SULFOQUINOVOSYL TRANSFERASE SQD2"/>
    <property type="match status" value="1"/>
</dbReference>
<dbReference type="InterPro" id="IPR050194">
    <property type="entry name" value="Glycosyltransferase_grp1"/>
</dbReference>
<dbReference type="Gene3D" id="3.40.50.2000">
    <property type="entry name" value="Glycogen Phosphorylase B"/>
    <property type="match status" value="1"/>
</dbReference>
<comment type="caution">
    <text evidence="2">The sequence shown here is derived from an EMBL/GenBank/DDBJ whole genome shotgun (WGS) entry which is preliminary data.</text>
</comment>
<feature type="non-terminal residue" evidence="2">
    <location>
        <position position="237"/>
    </location>
</feature>
<reference evidence="2" key="1">
    <citation type="submission" date="2013-08" db="EMBL/GenBank/DDBJ databases">
        <authorList>
            <person name="Mendez C."/>
            <person name="Richter M."/>
            <person name="Ferrer M."/>
            <person name="Sanchez J."/>
        </authorList>
    </citation>
    <scope>NUCLEOTIDE SEQUENCE</scope>
</reference>
<evidence type="ECO:0000259" key="1">
    <source>
        <dbReference type="Pfam" id="PF13439"/>
    </source>
</evidence>
<gene>
    <name evidence="2" type="ORF">B1B_15497</name>
</gene>
<name>T0Z4V4_9ZZZZ</name>
<protein>
    <submittedName>
        <fullName evidence="2">Glycosyl transferase group 1</fullName>
    </submittedName>
</protein>
<proteinExistence type="predicted"/>
<dbReference type="InterPro" id="IPR028098">
    <property type="entry name" value="Glyco_trans_4-like_N"/>
</dbReference>
<dbReference type="AlphaFoldDB" id="T0Z4V4"/>
<feature type="domain" description="Glycosyltransferase subfamily 4-like N-terminal" evidence="1">
    <location>
        <begin position="43"/>
        <end position="219"/>
    </location>
</feature>
<evidence type="ECO:0000313" key="2">
    <source>
        <dbReference type="EMBL" id="EQD39182.1"/>
    </source>
</evidence>
<accession>T0Z4V4</accession>
<dbReference type="EMBL" id="AUZY01010311">
    <property type="protein sequence ID" value="EQD39182.1"/>
    <property type="molecule type" value="Genomic_DNA"/>
</dbReference>
<dbReference type="Pfam" id="PF13439">
    <property type="entry name" value="Glyco_transf_4"/>
    <property type="match status" value="1"/>
</dbReference>
<dbReference type="GO" id="GO:0016757">
    <property type="term" value="F:glycosyltransferase activity"/>
    <property type="evidence" value="ECO:0007669"/>
    <property type="project" value="TreeGrafter"/>
</dbReference>
<reference evidence="2" key="2">
    <citation type="journal article" date="2014" name="ISME J.">
        <title>Microbial stratification in low pH oxic and suboxic macroscopic growths along an acid mine drainage.</title>
        <authorList>
            <person name="Mendez-Garcia C."/>
            <person name="Mesa V."/>
            <person name="Sprenger R.R."/>
            <person name="Richter M."/>
            <person name="Diez M.S."/>
            <person name="Solano J."/>
            <person name="Bargiela R."/>
            <person name="Golyshina O.V."/>
            <person name="Manteca A."/>
            <person name="Ramos J.L."/>
            <person name="Gallego J.R."/>
            <person name="Llorente I."/>
            <person name="Martins Dos Santos V.A."/>
            <person name="Jensen O.N."/>
            <person name="Pelaez A.I."/>
            <person name="Sanchez J."/>
            <person name="Ferrer M."/>
        </authorList>
    </citation>
    <scope>NUCLEOTIDE SEQUENCE</scope>
</reference>
<sequence>MPSEFPSALPPSARVSTTVSVRAAPRPYHIVMVGWEWPPNHTGGLGVHCYELSRELTRLGHRITFLTPFTGPFTPVEGVTMRYPGAPERGGSPAPFPPAYWAGASPGSPFWNATDGYNAWIAQLADLGPVDVVHVHDWFGTEGGIELAARLGVPLVMTVHSTEYDRSLGQPWAHILRREQIGIDAATRVIAVSRHLRRQLIERYRADAGKVRVIYNAVRPTGRLAQIAPERRVVLYV</sequence>
<keyword evidence="2" id="KW-0808">Transferase</keyword>
<dbReference type="CDD" id="cd03801">
    <property type="entry name" value="GT4_PimA-like"/>
    <property type="match status" value="1"/>
</dbReference>
<organism evidence="2">
    <name type="scientific">mine drainage metagenome</name>
    <dbReference type="NCBI Taxonomy" id="410659"/>
    <lineage>
        <taxon>unclassified sequences</taxon>
        <taxon>metagenomes</taxon>
        <taxon>ecological metagenomes</taxon>
    </lineage>
</organism>
<dbReference type="PANTHER" id="PTHR45947">
    <property type="entry name" value="SULFOQUINOVOSYL TRANSFERASE SQD2"/>
    <property type="match status" value="1"/>
</dbReference>
<dbReference type="SUPFAM" id="SSF53756">
    <property type="entry name" value="UDP-Glycosyltransferase/glycogen phosphorylase"/>
    <property type="match status" value="1"/>
</dbReference>